<dbReference type="AlphaFoldDB" id="A0A1G2I9N5"/>
<evidence type="ECO:0000259" key="2">
    <source>
        <dbReference type="Pfam" id="PF13439"/>
    </source>
</evidence>
<evidence type="ECO:0000313" key="3">
    <source>
        <dbReference type="EMBL" id="OGZ71070.1"/>
    </source>
</evidence>
<dbReference type="CDD" id="cd03811">
    <property type="entry name" value="GT4_GT28_WabH-like"/>
    <property type="match status" value="1"/>
</dbReference>
<feature type="domain" description="Glycosyl transferase family 1" evidence="1">
    <location>
        <begin position="200"/>
        <end position="356"/>
    </location>
</feature>
<dbReference type="Pfam" id="PF00534">
    <property type="entry name" value="Glycos_transf_1"/>
    <property type="match status" value="1"/>
</dbReference>
<dbReference type="SUPFAM" id="SSF53756">
    <property type="entry name" value="UDP-Glycosyltransferase/glycogen phosphorylase"/>
    <property type="match status" value="1"/>
</dbReference>
<proteinExistence type="predicted"/>
<evidence type="ECO:0000313" key="4">
    <source>
        <dbReference type="Proteomes" id="UP000176308"/>
    </source>
</evidence>
<dbReference type="Gene3D" id="3.40.50.2000">
    <property type="entry name" value="Glycogen Phosphorylase B"/>
    <property type="match status" value="2"/>
</dbReference>
<protein>
    <recommendedName>
        <fullName evidence="5">Glycosyl transferase family 1 domain-containing protein</fullName>
    </recommendedName>
</protein>
<dbReference type="PANTHER" id="PTHR12526:SF630">
    <property type="entry name" value="GLYCOSYLTRANSFERASE"/>
    <property type="match status" value="1"/>
</dbReference>
<gene>
    <name evidence="3" type="ORF">A2904_01065</name>
</gene>
<dbReference type="PANTHER" id="PTHR12526">
    <property type="entry name" value="GLYCOSYLTRANSFERASE"/>
    <property type="match status" value="1"/>
</dbReference>
<dbReference type="InterPro" id="IPR028098">
    <property type="entry name" value="Glyco_trans_4-like_N"/>
</dbReference>
<organism evidence="3 4">
    <name type="scientific">Candidatus Staskawiczbacteria bacterium RIFCSPLOWO2_01_FULL_33_9</name>
    <dbReference type="NCBI Taxonomy" id="1802211"/>
    <lineage>
        <taxon>Bacteria</taxon>
        <taxon>Candidatus Staskawicziibacteriota</taxon>
    </lineage>
</organism>
<evidence type="ECO:0008006" key="5">
    <source>
        <dbReference type="Google" id="ProtNLM"/>
    </source>
</evidence>
<comment type="caution">
    <text evidence="3">The sequence shown here is derived from an EMBL/GenBank/DDBJ whole genome shotgun (WGS) entry which is preliminary data.</text>
</comment>
<name>A0A1G2I9N5_9BACT</name>
<sequence>MTEEFKKIKVAYFYTIFRNAAMARWVKNITDNIDQSKYAVSFVGLKIEESFTQEIAKDICVVNLSNPYVPTALFKLIVYFRKERPDIFVAAFPHINVLAMMAKVLSGVKAKVILTDHNHFFGLASNARSLYRRFFGMFILPHLMRIFYPLSNVVICASEGVAESILDVVNIPDKVKVIYYPVAVDKIQDWSKESVDHPWFLDSKIPVVLAAGRLINQKDFPTLLYAFKLVIGVKPARLVILGDGKDRKKLEKLIQKLGISENVALLGFQKNPFKYMKNASVFVLSSMHEGFGNVLVEAMACGTPVISTDCKSGPGEIIENGKSGILVPVGDYKSLSKAIIKVLSDGSLRQKFSAEGLERVKYFSVEKNIRGYEKVFQELMN</sequence>
<accession>A0A1G2I9N5</accession>
<dbReference type="EMBL" id="MHOX01000016">
    <property type="protein sequence ID" value="OGZ71070.1"/>
    <property type="molecule type" value="Genomic_DNA"/>
</dbReference>
<reference evidence="3 4" key="1">
    <citation type="journal article" date="2016" name="Nat. Commun.">
        <title>Thousands of microbial genomes shed light on interconnected biogeochemical processes in an aquifer system.</title>
        <authorList>
            <person name="Anantharaman K."/>
            <person name="Brown C.T."/>
            <person name="Hug L.A."/>
            <person name="Sharon I."/>
            <person name="Castelle C.J."/>
            <person name="Probst A.J."/>
            <person name="Thomas B.C."/>
            <person name="Singh A."/>
            <person name="Wilkins M.J."/>
            <person name="Karaoz U."/>
            <person name="Brodie E.L."/>
            <person name="Williams K.H."/>
            <person name="Hubbard S.S."/>
            <person name="Banfield J.F."/>
        </authorList>
    </citation>
    <scope>NUCLEOTIDE SEQUENCE [LARGE SCALE GENOMIC DNA]</scope>
</reference>
<feature type="domain" description="Glycosyltransferase subfamily 4-like N-terminal" evidence="2">
    <location>
        <begin position="23"/>
        <end position="185"/>
    </location>
</feature>
<dbReference type="Proteomes" id="UP000176308">
    <property type="component" value="Unassembled WGS sequence"/>
</dbReference>
<dbReference type="Pfam" id="PF13439">
    <property type="entry name" value="Glyco_transf_4"/>
    <property type="match status" value="1"/>
</dbReference>
<dbReference type="InterPro" id="IPR001296">
    <property type="entry name" value="Glyco_trans_1"/>
</dbReference>
<evidence type="ECO:0000259" key="1">
    <source>
        <dbReference type="Pfam" id="PF00534"/>
    </source>
</evidence>
<dbReference type="GO" id="GO:0016757">
    <property type="term" value="F:glycosyltransferase activity"/>
    <property type="evidence" value="ECO:0007669"/>
    <property type="project" value="InterPro"/>
</dbReference>